<keyword evidence="3" id="KW-0560">Oxidoreductase</keyword>
<dbReference type="RefSeq" id="WP_243736041.1">
    <property type="nucleotide sequence ID" value="NZ_SNYA01000003.1"/>
</dbReference>
<dbReference type="InterPro" id="IPR011042">
    <property type="entry name" value="6-blade_b-propeller_TolB-like"/>
</dbReference>
<feature type="domain" description="3-hydroxyacyl-CoA dehydrogenase NAD binding" evidence="5">
    <location>
        <begin position="6"/>
        <end position="40"/>
    </location>
</feature>
<accession>A0A4R6S1T1</accession>
<dbReference type="Gene3D" id="3.40.50.720">
    <property type="entry name" value="NAD(P)-binding Rossmann-like Domain"/>
    <property type="match status" value="2"/>
</dbReference>
<evidence type="ECO:0000256" key="1">
    <source>
        <dbReference type="ARBA" id="ARBA00005086"/>
    </source>
</evidence>
<gene>
    <name evidence="6" type="ORF">EDF62_1493</name>
</gene>
<dbReference type="PANTHER" id="PTHR48075">
    <property type="entry name" value="3-HYDROXYACYL-COA DEHYDROGENASE FAMILY PROTEIN"/>
    <property type="match status" value="1"/>
</dbReference>
<dbReference type="PANTHER" id="PTHR48075:SF1">
    <property type="entry name" value="LAMBDA-CRYSTALLIN HOMOLOG"/>
    <property type="match status" value="1"/>
</dbReference>
<dbReference type="SMART" id="SM00135">
    <property type="entry name" value="LY"/>
    <property type="match status" value="3"/>
</dbReference>
<dbReference type="InterPro" id="IPR008927">
    <property type="entry name" value="6-PGluconate_DH-like_C_sf"/>
</dbReference>
<feature type="domain" description="3-hydroxyacyl-CoA dehydrogenase C-terminal" evidence="4">
    <location>
        <begin position="162"/>
        <end position="226"/>
    </location>
</feature>
<evidence type="ECO:0000313" key="7">
    <source>
        <dbReference type="Proteomes" id="UP000295601"/>
    </source>
</evidence>
<dbReference type="SUPFAM" id="SSF48179">
    <property type="entry name" value="6-phosphogluconate dehydrogenase C-terminal domain-like"/>
    <property type="match status" value="1"/>
</dbReference>
<dbReference type="GO" id="GO:0070403">
    <property type="term" value="F:NAD+ binding"/>
    <property type="evidence" value="ECO:0007669"/>
    <property type="project" value="InterPro"/>
</dbReference>
<dbReference type="Gene3D" id="2.120.10.30">
    <property type="entry name" value="TolB, C-terminal domain"/>
    <property type="match status" value="2"/>
</dbReference>
<dbReference type="InterPro" id="IPR006180">
    <property type="entry name" value="3-OHacyl-CoA_DH_CS"/>
</dbReference>
<protein>
    <submittedName>
        <fullName evidence="6">3-hydroxyacyl-CoA dehydrogenase</fullName>
    </submittedName>
</protein>
<dbReference type="InterPro" id="IPR006108">
    <property type="entry name" value="3HC_DH_C"/>
</dbReference>
<evidence type="ECO:0000259" key="4">
    <source>
        <dbReference type="Pfam" id="PF00725"/>
    </source>
</evidence>
<proteinExistence type="inferred from homology"/>
<sequence length="588" mass="62232">MTAPRVAIIGAGVIGLSWAELFHERGWDVAVFDVSPDAVPRDRGFEIAASIADAVRGATLVQENGPERLAVKRELLAHIAAAATDDTIIASSTSSLLPSLLAEGNSRAAQILVGHPYNPPQIMPLVEIVPGPATRTDIVQEAERIYREIGKVPVALRREIPGFVGNRVQKAVLDEAMWLVTHGVVDAHAFDVIFQESLGLRWASIGVFEASHLGGGPAGLRHIIEHVGAALDAIELQRPDLSESDRSAIVQQVESAYGLADTYPARAERRDRITRAVRSTVGIEQRRATLYALDLLAGSVNRVDPLTGTVTPLHAGLTEAPDGIVVDPAAGTVTFTCMGAPDAPAARGEEPTFTRANGSLQRIPLAGGAPQVIVERGSFVTGKQLAADPATGRLYWSDREGRGIYRAEADGSGLTRLVDTRGTGPSEVEDWCVGIAVDPGAGLLYWTQKGGADAGQGRILRAGIEIPRGEDAATRSDIETLWQGLPEPIDLELDTAAGMIYWTDRGAGPDGNTLNRAPIPAPGRHGAFPTILSRGYREAIGLALDPVHHTAYVSDLSGEIREVQLGSGAERVIATLPGAATGLALTWE</sequence>
<dbReference type="GO" id="GO:0016616">
    <property type="term" value="F:oxidoreductase activity, acting on the CH-OH group of donors, NAD or NADP as acceptor"/>
    <property type="evidence" value="ECO:0007669"/>
    <property type="project" value="InterPro"/>
</dbReference>
<name>A0A4R6S1T1_9MICO</name>
<evidence type="ECO:0000259" key="5">
    <source>
        <dbReference type="Pfam" id="PF02737"/>
    </source>
</evidence>
<dbReference type="PROSITE" id="PS00067">
    <property type="entry name" value="3HCDH"/>
    <property type="match status" value="1"/>
</dbReference>
<reference evidence="6 7" key="1">
    <citation type="submission" date="2019-03" db="EMBL/GenBank/DDBJ databases">
        <title>Genomic analyses of the natural microbiome of Caenorhabditis elegans.</title>
        <authorList>
            <person name="Samuel B."/>
        </authorList>
    </citation>
    <scope>NUCLEOTIDE SEQUENCE [LARGE SCALE GENOMIC DNA]</scope>
    <source>
        <strain evidence="6 7">JUb18</strain>
    </source>
</reference>
<dbReference type="Pfam" id="PF02737">
    <property type="entry name" value="3HCDH_N"/>
    <property type="match status" value="2"/>
</dbReference>
<dbReference type="Pfam" id="PF00725">
    <property type="entry name" value="3HCDH"/>
    <property type="match status" value="1"/>
</dbReference>
<dbReference type="InterPro" id="IPR006176">
    <property type="entry name" value="3-OHacyl-CoA_DH_NAD-bd"/>
</dbReference>
<evidence type="ECO:0000313" key="6">
    <source>
        <dbReference type="EMBL" id="TDP93512.1"/>
    </source>
</evidence>
<evidence type="ECO:0000256" key="2">
    <source>
        <dbReference type="ARBA" id="ARBA00009463"/>
    </source>
</evidence>
<dbReference type="AlphaFoldDB" id="A0A4R6S1T1"/>
<dbReference type="EMBL" id="SNYA01000003">
    <property type="protein sequence ID" value="TDP93512.1"/>
    <property type="molecule type" value="Genomic_DNA"/>
</dbReference>
<dbReference type="SUPFAM" id="SSF63825">
    <property type="entry name" value="YWTD domain"/>
    <property type="match status" value="2"/>
</dbReference>
<organism evidence="6 7">
    <name type="scientific">Leucobacter luti</name>
    <dbReference type="NCBI Taxonomy" id="340320"/>
    <lineage>
        <taxon>Bacteria</taxon>
        <taxon>Bacillati</taxon>
        <taxon>Actinomycetota</taxon>
        <taxon>Actinomycetes</taxon>
        <taxon>Micrococcales</taxon>
        <taxon>Microbacteriaceae</taxon>
        <taxon>Leucobacter</taxon>
    </lineage>
</organism>
<comment type="similarity">
    <text evidence="2">Belongs to the 3-hydroxyacyl-CoA dehydrogenase family.</text>
</comment>
<dbReference type="InterPro" id="IPR000033">
    <property type="entry name" value="LDLR_classB_rpt"/>
</dbReference>
<dbReference type="SUPFAM" id="SSF51735">
    <property type="entry name" value="NAD(P)-binding Rossmann-fold domains"/>
    <property type="match status" value="1"/>
</dbReference>
<feature type="domain" description="3-hydroxyacyl-CoA dehydrogenase NAD binding" evidence="5">
    <location>
        <begin position="47"/>
        <end position="156"/>
    </location>
</feature>
<dbReference type="Gene3D" id="1.10.1040.10">
    <property type="entry name" value="N-(1-d-carboxylethyl)-l-norvaline Dehydrogenase, domain 2"/>
    <property type="match status" value="1"/>
</dbReference>
<dbReference type="Proteomes" id="UP000295601">
    <property type="component" value="Unassembled WGS sequence"/>
</dbReference>
<keyword evidence="7" id="KW-1185">Reference proteome</keyword>
<dbReference type="InterPro" id="IPR036291">
    <property type="entry name" value="NAD(P)-bd_dom_sf"/>
</dbReference>
<evidence type="ECO:0000256" key="3">
    <source>
        <dbReference type="ARBA" id="ARBA00023002"/>
    </source>
</evidence>
<dbReference type="GO" id="GO:0006631">
    <property type="term" value="P:fatty acid metabolic process"/>
    <property type="evidence" value="ECO:0007669"/>
    <property type="project" value="InterPro"/>
</dbReference>
<comment type="pathway">
    <text evidence="1">Lipid metabolism; butanoate metabolism.</text>
</comment>
<dbReference type="InterPro" id="IPR013328">
    <property type="entry name" value="6PGD_dom2"/>
</dbReference>
<comment type="caution">
    <text evidence="6">The sequence shown here is derived from an EMBL/GenBank/DDBJ whole genome shotgun (WGS) entry which is preliminary data.</text>
</comment>